<evidence type="ECO:0000313" key="8">
    <source>
        <dbReference type="EMBL" id="SON48665.1"/>
    </source>
</evidence>
<gene>
    <name evidence="8" type="ORF">VTAP4600_A0686</name>
</gene>
<dbReference type="RefSeq" id="WP_102521468.1">
    <property type="nucleotide sequence ID" value="NZ_LT960611.1"/>
</dbReference>
<dbReference type="Pfam" id="PF00672">
    <property type="entry name" value="HAMP"/>
    <property type="match status" value="1"/>
</dbReference>
<dbReference type="SMART" id="SM00304">
    <property type="entry name" value="HAMP"/>
    <property type="match status" value="2"/>
</dbReference>
<evidence type="ECO:0000259" key="6">
    <source>
        <dbReference type="PROSITE" id="PS50111"/>
    </source>
</evidence>
<dbReference type="GO" id="GO:0007165">
    <property type="term" value="P:signal transduction"/>
    <property type="evidence" value="ECO:0007669"/>
    <property type="project" value="UniProtKB-KW"/>
</dbReference>
<keyword evidence="9" id="KW-1185">Reference proteome</keyword>
<dbReference type="PROSITE" id="PS50885">
    <property type="entry name" value="HAMP"/>
    <property type="match status" value="1"/>
</dbReference>
<dbReference type="FunFam" id="1.10.287.950:FF:000001">
    <property type="entry name" value="Methyl-accepting chemotaxis sensory transducer"/>
    <property type="match status" value="1"/>
</dbReference>
<feature type="transmembrane region" description="Helical" evidence="5">
    <location>
        <begin position="20"/>
        <end position="37"/>
    </location>
</feature>
<dbReference type="Proteomes" id="UP000235828">
    <property type="component" value="Chromosome A"/>
</dbReference>
<dbReference type="GO" id="GO:0006935">
    <property type="term" value="P:chemotaxis"/>
    <property type="evidence" value="ECO:0007669"/>
    <property type="project" value="UniProtKB-ARBA"/>
</dbReference>
<dbReference type="EMBL" id="LT960611">
    <property type="protein sequence ID" value="SON48665.1"/>
    <property type="molecule type" value="Genomic_DNA"/>
</dbReference>
<dbReference type="SMART" id="SM00283">
    <property type="entry name" value="MA"/>
    <property type="match status" value="1"/>
</dbReference>
<keyword evidence="5" id="KW-0812">Transmembrane</keyword>
<feature type="domain" description="HAMP" evidence="7">
    <location>
        <begin position="298"/>
        <end position="352"/>
    </location>
</feature>
<protein>
    <submittedName>
        <fullName evidence="8">Putative Methyl-accepting chemotaxis protein</fullName>
    </submittedName>
</protein>
<keyword evidence="5" id="KW-0472">Membrane</keyword>
<dbReference type="GO" id="GO:0016020">
    <property type="term" value="C:membrane"/>
    <property type="evidence" value="ECO:0007669"/>
    <property type="project" value="UniProtKB-SubCell"/>
</dbReference>
<dbReference type="SMART" id="SM01358">
    <property type="entry name" value="HBM"/>
    <property type="match status" value="1"/>
</dbReference>
<keyword evidence="5" id="KW-1133">Transmembrane helix</keyword>
<comment type="similarity">
    <text evidence="3">Belongs to the methyl-accepting chemotaxis (MCP) protein family.</text>
</comment>
<organism evidence="8 9">
    <name type="scientific">Vibrio tapetis subsp. tapetis</name>
    <dbReference type="NCBI Taxonomy" id="1671868"/>
    <lineage>
        <taxon>Bacteria</taxon>
        <taxon>Pseudomonadati</taxon>
        <taxon>Pseudomonadota</taxon>
        <taxon>Gammaproteobacteria</taxon>
        <taxon>Vibrionales</taxon>
        <taxon>Vibrionaceae</taxon>
        <taxon>Vibrio</taxon>
    </lineage>
</organism>
<dbReference type="PANTHER" id="PTHR32089:SF112">
    <property type="entry name" value="LYSOZYME-LIKE PROTEIN-RELATED"/>
    <property type="match status" value="1"/>
</dbReference>
<evidence type="ECO:0000313" key="9">
    <source>
        <dbReference type="Proteomes" id="UP000235828"/>
    </source>
</evidence>
<dbReference type="OrthoDB" id="8724845at2"/>
<evidence type="ECO:0000256" key="2">
    <source>
        <dbReference type="ARBA" id="ARBA00023224"/>
    </source>
</evidence>
<dbReference type="PANTHER" id="PTHR32089">
    <property type="entry name" value="METHYL-ACCEPTING CHEMOTAXIS PROTEIN MCPB"/>
    <property type="match status" value="1"/>
</dbReference>
<name>A0A2N8Z9S5_9VIBR</name>
<evidence type="ECO:0000256" key="4">
    <source>
        <dbReference type="PROSITE-ProRule" id="PRU00284"/>
    </source>
</evidence>
<evidence type="ECO:0000259" key="7">
    <source>
        <dbReference type="PROSITE" id="PS50885"/>
    </source>
</evidence>
<evidence type="ECO:0000256" key="1">
    <source>
        <dbReference type="ARBA" id="ARBA00004370"/>
    </source>
</evidence>
<reference evidence="8 9" key="1">
    <citation type="submission" date="2017-10" db="EMBL/GenBank/DDBJ databases">
        <authorList>
            <person name="Banno H."/>
            <person name="Chua N.-H."/>
        </authorList>
    </citation>
    <scope>NUCLEOTIDE SEQUENCE [LARGE SCALE GENOMIC DNA]</scope>
    <source>
        <strain evidence="8">Vibrio tapetis CECT4600</strain>
    </source>
</reference>
<proteinExistence type="inferred from homology"/>
<feature type="domain" description="Methyl-accepting transducer" evidence="6">
    <location>
        <begin position="357"/>
        <end position="593"/>
    </location>
</feature>
<dbReference type="InterPro" id="IPR003660">
    <property type="entry name" value="HAMP_dom"/>
</dbReference>
<dbReference type="SUPFAM" id="SSF58104">
    <property type="entry name" value="Methyl-accepting chemotaxis protein (MCP) signaling domain"/>
    <property type="match status" value="1"/>
</dbReference>
<feature type="transmembrane region" description="Helical" evidence="5">
    <location>
        <begin position="280"/>
        <end position="298"/>
    </location>
</feature>
<evidence type="ECO:0000256" key="3">
    <source>
        <dbReference type="ARBA" id="ARBA00029447"/>
    </source>
</evidence>
<dbReference type="CDD" id="cd11386">
    <property type="entry name" value="MCP_signal"/>
    <property type="match status" value="1"/>
</dbReference>
<keyword evidence="2 4" id="KW-0807">Transducer</keyword>
<dbReference type="Gene3D" id="1.10.287.950">
    <property type="entry name" value="Methyl-accepting chemotaxis protein"/>
    <property type="match status" value="1"/>
</dbReference>
<dbReference type="CDD" id="cd06225">
    <property type="entry name" value="HAMP"/>
    <property type="match status" value="1"/>
</dbReference>
<dbReference type="PROSITE" id="PS50111">
    <property type="entry name" value="CHEMOTAXIS_TRANSDUC_2"/>
    <property type="match status" value="1"/>
</dbReference>
<comment type="subcellular location">
    <subcellularLocation>
        <location evidence="1">Membrane</location>
    </subcellularLocation>
</comment>
<dbReference type="KEGG" id="vta:A0686"/>
<dbReference type="InterPro" id="IPR004089">
    <property type="entry name" value="MCPsignal_dom"/>
</dbReference>
<dbReference type="Pfam" id="PF00015">
    <property type="entry name" value="MCPsignal"/>
    <property type="match status" value="1"/>
</dbReference>
<dbReference type="AlphaFoldDB" id="A0A2N8Z9S5"/>
<sequence length="630" mass="69281">MQLDQGNLGLFSSITIKAKLLFVTAFLLACMGIYAFYENHALEELKMLQVAQELNGSSETALLMLRRNEKDFLSRNDPKYVSKFNTNHNKLIEQVTDLEAILNQYPELLDTDFNLIRSTLDSYKIQFNRLAQQTEKVGFDLNAGLLGELTNTESELTQLVDEQNNANLSLGLMQVIDLQHRFLLDPNAEQVALFQSKWKAYRTQLFLAPKAVKTLSDRYQSTLTDLYDAMVVRGLDHQSGMRGELRSNVHQTEKAFDQMQLAISSMVSSMRVNVTNNLKLLGISIASVVSLCLVTLSYKISARLLNVKKMMQNIAEGNGDLTVRMNDRGGDELAQLSQAFDVFVGKLQLSIQEIANVTEQLSGAAGSSQSAAKASLNNAEQQQLESTSIATAVNQLLMTTNEIASNIENAAHTAHTVKVDAEESMRLTNIAGDSIQDLTNNITDSQKLVRALEQQSTEIHSVVSTIREITEQTNLLALNAAIEAARAGENGRGFAVVADEVRQLAKRTNESTVEIEGTIDGLSQGVQQTVGLMQNSLSRASNTNQHTIEAVTAIQRIVTEVSAIFDMNSQIATASEEQAMVSADIDRNITHIAELATDTKESVSISVSSSEDVSSASNRLLKVVEQFRYA</sequence>
<dbReference type="InterPro" id="IPR032255">
    <property type="entry name" value="HBM"/>
</dbReference>
<accession>A0A2N8Z9S5</accession>
<evidence type="ECO:0000256" key="5">
    <source>
        <dbReference type="SAM" id="Phobius"/>
    </source>
</evidence>